<keyword evidence="5 10" id="KW-0346">Stress response</keyword>
<comment type="subunit">
    <text evidence="3 10">Homodimer.</text>
</comment>
<dbReference type="InterPro" id="IPR000740">
    <property type="entry name" value="GrpE"/>
</dbReference>
<dbReference type="FunFam" id="2.30.22.10:FF:000001">
    <property type="entry name" value="Protein GrpE"/>
    <property type="match status" value="1"/>
</dbReference>
<accession>A0AB72Z6W7</accession>
<dbReference type="AlphaFoldDB" id="A0AB72Z6W7"/>
<comment type="caution">
    <text evidence="14">The sequence shown here is derived from an EMBL/GenBank/DDBJ whole genome shotgun (WGS) entry which is preliminary data.</text>
</comment>
<feature type="region of interest" description="Disordered" evidence="13">
    <location>
        <begin position="1"/>
        <end position="44"/>
    </location>
</feature>
<name>A0AB72Z6W7_LISIO</name>
<protein>
    <recommendedName>
        <fullName evidence="8 10">Protein GrpE</fullName>
    </recommendedName>
    <alternativeName>
        <fullName evidence="9 10">HSP-70 cofactor</fullName>
    </alternativeName>
</protein>
<evidence type="ECO:0000256" key="11">
    <source>
        <dbReference type="RuleBase" id="RU000639"/>
    </source>
</evidence>
<dbReference type="NCBIfam" id="NF010738">
    <property type="entry name" value="PRK14140.1"/>
    <property type="match status" value="1"/>
</dbReference>
<dbReference type="Gene3D" id="2.30.22.10">
    <property type="entry name" value="Head domain of nucleotide exchange factor GrpE"/>
    <property type="match status" value="1"/>
</dbReference>
<dbReference type="Gene3D" id="3.90.20.20">
    <property type="match status" value="1"/>
</dbReference>
<evidence type="ECO:0000256" key="9">
    <source>
        <dbReference type="ARBA" id="ARBA00076414"/>
    </source>
</evidence>
<organism evidence="14 15">
    <name type="scientific">Listeria innocua ATCC 33091</name>
    <dbReference type="NCBI Taxonomy" id="1002366"/>
    <lineage>
        <taxon>Bacteria</taxon>
        <taxon>Bacillati</taxon>
        <taxon>Bacillota</taxon>
        <taxon>Bacilli</taxon>
        <taxon>Bacillales</taxon>
        <taxon>Listeriaceae</taxon>
        <taxon>Listeria</taxon>
    </lineage>
</organism>
<dbReference type="SUPFAM" id="SSF51064">
    <property type="entry name" value="Head domain of nucleotide exchange factor GrpE"/>
    <property type="match status" value="1"/>
</dbReference>
<evidence type="ECO:0000256" key="6">
    <source>
        <dbReference type="ARBA" id="ARBA00023186"/>
    </source>
</evidence>
<feature type="compositionally biased region" description="Acidic residues" evidence="13">
    <location>
        <begin position="17"/>
        <end position="43"/>
    </location>
</feature>
<feature type="compositionally biased region" description="Basic and acidic residues" evidence="13">
    <location>
        <begin position="1"/>
        <end position="16"/>
    </location>
</feature>
<evidence type="ECO:0000256" key="3">
    <source>
        <dbReference type="ARBA" id="ARBA00011738"/>
    </source>
</evidence>
<dbReference type="Proteomes" id="UP000003597">
    <property type="component" value="Unassembled WGS sequence"/>
</dbReference>
<evidence type="ECO:0000256" key="4">
    <source>
        <dbReference type="ARBA" id="ARBA00022490"/>
    </source>
</evidence>
<dbReference type="GO" id="GO:0006457">
    <property type="term" value="P:protein folding"/>
    <property type="evidence" value="ECO:0007669"/>
    <property type="project" value="InterPro"/>
</dbReference>
<gene>
    <name evidence="10" type="primary">grpE</name>
    <name evidence="14" type="ORF">HMPREF0557_02138</name>
</gene>
<dbReference type="GO" id="GO:0042803">
    <property type="term" value="F:protein homodimerization activity"/>
    <property type="evidence" value="ECO:0007669"/>
    <property type="project" value="InterPro"/>
</dbReference>
<dbReference type="EMBL" id="AGCN01000033">
    <property type="protein sequence ID" value="EHN60625.1"/>
    <property type="molecule type" value="Genomic_DNA"/>
</dbReference>
<sequence>MATVSEKKNKKEKLAEEIEQEELNSLDESEETVEEEVTEETLTEEQAKILELENKLDEVENRYLRMQADFENVKKRHIADRDASQKYRSQSLAQDLLPALDSFEKALATTSDQEEVKQILKGMEMVYNQILVAFEKEGIEVIPAVGEQFDPNFHQAVMQDSDENAGSNEITAELQKGYKLKDRVIRPSMVKVNQ</sequence>
<evidence type="ECO:0000256" key="10">
    <source>
        <dbReference type="HAMAP-Rule" id="MF_01151"/>
    </source>
</evidence>
<comment type="function">
    <text evidence="7 10 11">Participates actively in the response to hyperosmotic and heat shock by preventing the aggregation of stress-denatured proteins, in association with DnaK and GrpE. It is the nucleotide exchange factor for DnaK and may function as a thermosensor. Unfolded proteins bind initially to DnaJ; upon interaction with the DnaJ-bound protein, DnaK hydrolyzes its bound ATP, resulting in the formation of a stable complex. GrpE releases ADP from DnaK; ATP binding to DnaK triggers the release of the substrate protein, thus completing the reaction cycle. Several rounds of ATP-dependent interactions between DnaJ, DnaK and GrpE are required for fully efficient folding.</text>
</comment>
<dbReference type="HAMAP" id="MF_01151">
    <property type="entry name" value="GrpE"/>
    <property type="match status" value="1"/>
</dbReference>
<dbReference type="InterPro" id="IPR009012">
    <property type="entry name" value="GrpE_head"/>
</dbReference>
<keyword evidence="15" id="KW-1185">Reference proteome</keyword>
<keyword evidence="4 10" id="KW-0963">Cytoplasm</keyword>
<dbReference type="Pfam" id="PF01025">
    <property type="entry name" value="GrpE"/>
    <property type="match status" value="1"/>
</dbReference>
<reference evidence="14 15" key="1">
    <citation type="submission" date="2011-08" db="EMBL/GenBank/DDBJ databases">
        <authorList>
            <person name="Weinstock G."/>
            <person name="Sodergren E."/>
            <person name="Clifton S."/>
            <person name="Fulton L."/>
            <person name="Fulton B."/>
            <person name="Courtney L."/>
            <person name="Fronick C."/>
            <person name="Harrison M."/>
            <person name="Strong C."/>
            <person name="Farmer C."/>
            <person name="Delahaunty K."/>
            <person name="Markovic C."/>
            <person name="Hall O."/>
            <person name="Minx P."/>
            <person name="Tomlinson C."/>
            <person name="Mitreva M."/>
            <person name="Hou S."/>
            <person name="Chen J."/>
            <person name="Wollam A."/>
            <person name="Pepin K.H."/>
            <person name="Johnson M."/>
            <person name="Bhonagiri V."/>
            <person name="Zhang X."/>
            <person name="Suruliraj S."/>
            <person name="Warren W."/>
            <person name="Chinwalla A."/>
            <person name="Mardis E.R."/>
            <person name="Wilson R.K."/>
        </authorList>
    </citation>
    <scope>NUCLEOTIDE SEQUENCE [LARGE SCALE GENOMIC DNA]</scope>
    <source>
        <strain evidence="14 15">ATCC 33091</strain>
    </source>
</reference>
<evidence type="ECO:0000256" key="13">
    <source>
        <dbReference type="SAM" id="MobiDB-lite"/>
    </source>
</evidence>
<evidence type="ECO:0000256" key="8">
    <source>
        <dbReference type="ARBA" id="ARBA00072274"/>
    </source>
</evidence>
<evidence type="ECO:0000256" key="7">
    <source>
        <dbReference type="ARBA" id="ARBA00053401"/>
    </source>
</evidence>
<dbReference type="InterPro" id="IPR013805">
    <property type="entry name" value="GrpE_CC"/>
</dbReference>
<evidence type="ECO:0000256" key="5">
    <source>
        <dbReference type="ARBA" id="ARBA00023016"/>
    </source>
</evidence>
<proteinExistence type="inferred from homology"/>
<comment type="subcellular location">
    <subcellularLocation>
        <location evidence="1 10">Cytoplasm</location>
    </subcellularLocation>
</comment>
<dbReference type="SUPFAM" id="SSF58014">
    <property type="entry name" value="Coiled-coil domain of nucleotide exchange factor GrpE"/>
    <property type="match status" value="1"/>
</dbReference>
<evidence type="ECO:0000313" key="14">
    <source>
        <dbReference type="EMBL" id="EHN60625.1"/>
    </source>
</evidence>
<evidence type="ECO:0000313" key="15">
    <source>
        <dbReference type="Proteomes" id="UP000003597"/>
    </source>
</evidence>
<dbReference type="GO" id="GO:0000774">
    <property type="term" value="F:adenyl-nucleotide exchange factor activity"/>
    <property type="evidence" value="ECO:0007669"/>
    <property type="project" value="InterPro"/>
</dbReference>
<dbReference type="PROSITE" id="PS01071">
    <property type="entry name" value="GRPE"/>
    <property type="match status" value="1"/>
</dbReference>
<dbReference type="PANTHER" id="PTHR21237">
    <property type="entry name" value="GRPE PROTEIN"/>
    <property type="match status" value="1"/>
</dbReference>
<dbReference type="GO" id="GO:0005737">
    <property type="term" value="C:cytoplasm"/>
    <property type="evidence" value="ECO:0007669"/>
    <property type="project" value="UniProtKB-SubCell"/>
</dbReference>
<evidence type="ECO:0000256" key="1">
    <source>
        <dbReference type="ARBA" id="ARBA00004496"/>
    </source>
</evidence>
<dbReference type="CDD" id="cd00446">
    <property type="entry name" value="GrpE"/>
    <property type="match status" value="1"/>
</dbReference>
<dbReference type="PRINTS" id="PR00773">
    <property type="entry name" value="GRPEPROTEIN"/>
</dbReference>
<keyword evidence="6 10" id="KW-0143">Chaperone</keyword>
<dbReference type="FunFam" id="3.90.20.20:FF:000002">
    <property type="entry name" value="Protein GrpE"/>
    <property type="match status" value="1"/>
</dbReference>
<evidence type="ECO:0000256" key="12">
    <source>
        <dbReference type="RuleBase" id="RU004478"/>
    </source>
</evidence>
<evidence type="ECO:0000256" key="2">
    <source>
        <dbReference type="ARBA" id="ARBA00009054"/>
    </source>
</evidence>
<comment type="similarity">
    <text evidence="2 10 12">Belongs to the GrpE family.</text>
</comment>
<dbReference type="PANTHER" id="PTHR21237:SF23">
    <property type="entry name" value="GRPE PROTEIN HOMOLOG, MITOCHONDRIAL"/>
    <property type="match status" value="1"/>
</dbReference>
<dbReference type="GO" id="GO:0051082">
    <property type="term" value="F:unfolded protein binding"/>
    <property type="evidence" value="ECO:0007669"/>
    <property type="project" value="TreeGrafter"/>
</dbReference>
<dbReference type="GO" id="GO:0051087">
    <property type="term" value="F:protein-folding chaperone binding"/>
    <property type="evidence" value="ECO:0007669"/>
    <property type="project" value="InterPro"/>
</dbReference>